<evidence type="ECO:0000256" key="5">
    <source>
        <dbReference type="ARBA" id="ARBA00023136"/>
    </source>
</evidence>
<keyword evidence="7" id="KW-0966">Cell projection</keyword>
<evidence type="ECO:0000256" key="1">
    <source>
        <dbReference type="ARBA" id="ARBA00004236"/>
    </source>
</evidence>
<accession>A0A561WQ55</accession>
<keyword evidence="3" id="KW-0812">Transmembrane</keyword>
<keyword evidence="2" id="KW-1003">Cell membrane</keyword>
<dbReference type="RefSeq" id="WP_239082164.1">
    <property type="nucleotide sequence ID" value="NZ_BOMX01000019.1"/>
</dbReference>
<sequence>MRLLLQVAFSLFVVLFMMWGLARALRRPFGGRGYGTLTVLNRQQLSRSSAVAVVRVADRALVLGVTDQQISYLGETELEAFETEPEHRDPVVVERSELIEPDMILPGRHPAAEAGAGPGDHHHRTGRLAGSLLSPRTWSSTLEFLRDRTTRR</sequence>
<evidence type="ECO:0000313" key="8">
    <source>
        <dbReference type="Proteomes" id="UP000320239"/>
    </source>
</evidence>
<keyword evidence="4" id="KW-1133">Transmembrane helix</keyword>
<gene>
    <name evidence="7" type="ORF">FHX34_101963</name>
</gene>
<comment type="caution">
    <text evidence="7">The sequence shown here is derived from an EMBL/GenBank/DDBJ whole genome shotgun (WGS) entry which is preliminary data.</text>
</comment>
<evidence type="ECO:0000256" key="4">
    <source>
        <dbReference type="ARBA" id="ARBA00022989"/>
    </source>
</evidence>
<feature type="region of interest" description="Disordered" evidence="6">
    <location>
        <begin position="108"/>
        <end position="132"/>
    </location>
</feature>
<keyword evidence="5" id="KW-0472">Membrane</keyword>
<dbReference type="GO" id="GO:0044781">
    <property type="term" value="P:bacterial-type flagellum organization"/>
    <property type="evidence" value="ECO:0007669"/>
    <property type="project" value="InterPro"/>
</dbReference>
<reference evidence="7 8" key="1">
    <citation type="submission" date="2019-06" db="EMBL/GenBank/DDBJ databases">
        <title>Sequencing the genomes of 1000 actinobacteria strains.</title>
        <authorList>
            <person name="Klenk H.-P."/>
        </authorList>
    </citation>
    <scope>NUCLEOTIDE SEQUENCE [LARGE SCALE GENOMIC DNA]</scope>
    <source>
        <strain evidence="7 8">DSM 43866</strain>
    </source>
</reference>
<dbReference type="GO" id="GO:0016020">
    <property type="term" value="C:membrane"/>
    <property type="evidence" value="ECO:0007669"/>
    <property type="project" value="InterPro"/>
</dbReference>
<dbReference type="AlphaFoldDB" id="A0A561WQ55"/>
<comment type="subcellular location">
    <subcellularLocation>
        <location evidence="1">Cell membrane</location>
    </subcellularLocation>
</comment>
<keyword evidence="7" id="KW-0282">Flagellum</keyword>
<dbReference type="InterPro" id="IPR022781">
    <property type="entry name" value="Flagellar_biosynth_FliO"/>
</dbReference>
<dbReference type="Pfam" id="PF04347">
    <property type="entry name" value="FliO"/>
    <property type="match status" value="1"/>
</dbReference>
<evidence type="ECO:0000256" key="6">
    <source>
        <dbReference type="SAM" id="MobiDB-lite"/>
    </source>
</evidence>
<keyword evidence="8" id="KW-1185">Reference proteome</keyword>
<name>A0A561WQ55_ACTTI</name>
<dbReference type="Proteomes" id="UP000320239">
    <property type="component" value="Unassembled WGS sequence"/>
</dbReference>
<evidence type="ECO:0000256" key="3">
    <source>
        <dbReference type="ARBA" id="ARBA00022692"/>
    </source>
</evidence>
<organism evidence="7 8">
    <name type="scientific">Actinoplanes teichomyceticus</name>
    <dbReference type="NCBI Taxonomy" id="1867"/>
    <lineage>
        <taxon>Bacteria</taxon>
        <taxon>Bacillati</taxon>
        <taxon>Actinomycetota</taxon>
        <taxon>Actinomycetes</taxon>
        <taxon>Micromonosporales</taxon>
        <taxon>Micromonosporaceae</taxon>
        <taxon>Actinoplanes</taxon>
    </lineage>
</organism>
<keyword evidence="7" id="KW-0969">Cilium</keyword>
<evidence type="ECO:0000256" key="2">
    <source>
        <dbReference type="ARBA" id="ARBA00022475"/>
    </source>
</evidence>
<evidence type="ECO:0000313" key="7">
    <source>
        <dbReference type="EMBL" id="TWG25989.1"/>
    </source>
</evidence>
<proteinExistence type="predicted"/>
<protein>
    <submittedName>
        <fullName evidence="7">Flagellar protein FliO/FliZ</fullName>
    </submittedName>
</protein>
<dbReference type="EMBL" id="VIWY01000001">
    <property type="protein sequence ID" value="TWG25989.1"/>
    <property type="molecule type" value="Genomic_DNA"/>
</dbReference>